<dbReference type="InterPro" id="IPR029058">
    <property type="entry name" value="AB_hydrolase_fold"/>
</dbReference>
<keyword evidence="2" id="KW-0732">Signal</keyword>
<reference evidence="4 5" key="1">
    <citation type="journal article" date="2021" name="Elife">
        <title>Chloroplast acquisition without the gene transfer in kleptoplastic sea slugs, Plakobranchus ocellatus.</title>
        <authorList>
            <person name="Maeda T."/>
            <person name="Takahashi S."/>
            <person name="Yoshida T."/>
            <person name="Shimamura S."/>
            <person name="Takaki Y."/>
            <person name="Nagai Y."/>
            <person name="Toyoda A."/>
            <person name="Suzuki Y."/>
            <person name="Arimoto A."/>
            <person name="Ishii H."/>
            <person name="Satoh N."/>
            <person name="Nishiyama T."/>
            <person name="Hasebe M."/>
            <person name="Maruyama T."/>
            <person name="Minagawa J."/>
            <person name="Obokata J."/>
            <person name="Shigenobu S."/>
        </authorList>
    </citation>
    <scope>NUCLEOTIDE SEQUENCE [LARGE SCALE GENOMIC DNA]</scope>
</reference>
<sequence>MATSQVLAFLYTALLCSLHQEQTTNVQAAGTGNQLDTVLVSVSSGQLRGVRQNLTDGQVIHQFKGIPYAQPPIGMYHRMRDSVPDTKQEVQLEYYEFDFQSSVNIITITMVINITTLLLSLLLLLSVATSMASSTVNQGQRKSVASDTK</sequence>
<name>A0AAV4G7G4_9GAST</name>
<keyword evidence="5" id="KW-1185">Reference proteome</keyword>
<keyword evidence="1" id="KW-0812">Transmembrane</keyword>
<evidence type="ECO:0000256" key="2">
    <source>
        <dbReference type="SAM" id="SignalP"/>
    </source>
</evidence>
<dbReference type="Proteomes" id="UP000762676">
    <property type="component" value="Unassembled WGS sequence"/>
</dbReference>
<keyword evidence="1" id="KW-0472">Membrane</keyword>
<feature type="transmembrane region" description="Helical" evidence="1">
    <location>
        <begin position="105"/>
        <end position="125"/>
    </location>
</feature>
<keyword evidence="1" id="KW-1133">Transmembrane helix</keyword>
<evidence type="ECO:0000313" key="5">
    <source>
        <dbReference type="Proteomes" id="UP000762676"/>
    </source>
</evidence>
<dbReference type="Pfam" id="PF00135">
    <property type="entry name" value="COesterase"/>
    <property type="match status" value="1"/>
</dbReference>
<protein>
    <submittedName>
        <fullName evidence="4">Carboxylic ester hydrolase</fullName>
    </submittedName>
</protein>
<feature type="chain" id="PRO_5043618549" evidence="2">
    <location>
        <begin position="29"/>
        <end position="149"/>
    </location>
</feature>
<proteinExistence type="predicted"/>
<dbReference type="EMBL" id="BMAT01008251">
    <property type="protein sequence ID" value="GFR81249.1"/>
    <property type="molecule type" value="Genomic_DNA"/>
</dbReference>
<dbReference type="InterPro" id="IPR002018">
    <property type="entry name" value="CarbesteraseB"/>
</dbReference>
<accession>A0AAV4G7G4</accession>
<keyword evidence="4" id="KW-0378">Hydrolase</keyword>
<comment type="caution">
    <text evidence="4">The sequence shown here is derived from an EMBL/GenBank/DDBJ whole genome shotgun (WGS) entry which is preliminary data.</text>
</comment>
<evidence type="ECO:0000313" key="4">
    <source>
        <dbReference type="EMBL" id="GFR81249.1"/>
    </source>
</evidence>
<evidence type="ECO:0000259" key="3">
    <source>
        <dbReference type="Pfam" id="PF00135"/>
    </source>
</evidence>
<evidence type="ECO:0000256" key="1">
    <source>
        <dbReference type="SAM" id="Phobius"/>
    </source>
</evidence>
<organism evidence="4 5">
    <name type="scientific">Elysia marginata</name>
    <dbReference type="NCBI Taxonomy" id="1093978"/>
    <lineage>
        <taxon>Eukaryota</taxon>
        <taxon>Metazoa</taxon>
        <taxon>Spiralia</taxon>
        <taxon>Lophotrochozoa</taxon>
        <taxon>Mollusca</taxon>
        <taxon>Gastropoda</taxon>
        <taxon>Heterobranchia</taxon>
        <taxon>Euthyneura</taxon>
        <taxon>Panpulmonata</taxon>
        <taxon>Sacoglossa</taxon>
        <taxon>Placobranchoidea</taxon>
        <taxon>Plakobranchidae</taxon>
        <taxon>Elysia</taxon>
    </lineage>
</organism>
<feature type="signal peptide" evidence="2">
    <location>
        <begin position="1"/>
        <end position="28"/>
    </location>
</feature>
<gene>
    <name evidence="4" type="ORF">ElyMa_004065900</name>
</gene>
<dbReference type="GO" id="GO:0016787">
    <property type="term" value="F:hydrolase activity"/>
    <property type="evidence" value="ECO:0007669"/>
    <property type="project" value="UniProtKB-KW"/>
</dbReference>
<feature type="domain" description="Carboxylesterase type B" evidence="3">
    <location>
        <begin position="39"/>
        <end position="85"/>
    </location>
</feature>
<dbReference type="SUPFAM" id="SSF53474">
    <property type="entry name" value="alpha/beta-Hydrolases"/>
    <property type="match status" value="1"/>
</dbReference>
<dbReference type="AlphaFoldDB" id="A0AAV4G7G4"/>
<dbReference type="Gene3D" id="3.40.50.1820">
    <property type="entry name" value="alpha/beta hydrolase"/>
    <property type="match status" value="1"/>
</dbReference>